<accession>A0A154PSV3</accession>
<evidence type="ECO:0000313" key="3">
    <source>
        <dbReference type="Proteomes" id="UP000076502"/>
    </source>
</evidence>
<feature type="compositionally biased region" description="Basic and acidic residues" evidence="1">
    <location>
        <begin position="1"/>
        <end position="13"/>
    </location>
</feature>
<evidence type="ECO:0000256" key="1">
    <source>
        <dbReference type="SAM" id="MobiDB-lite"/>
    </source>
</evidence>
<evidence type="ECO:0000313" key="2">
    <source>
        <dbReference type="EMBL" id="KZC14953.1"/>
    </source>
</evidence>
<name>A0A154PSV3_DUFNO</name>
<protein>
    <submittedName>
        <fullName evidence="2">Uncharacterized protein</fullName>
    </submittedName>
</protein>
<dbReference type="Proteomes" id="UP000076502">
    <property type="component" value="Unassembled WGS sequence"/>
</dbReference>
<proteinExistence type="predicted"/>
<dbReference type="AlphaFoldDB" id="A0A154PSV3"/>
<feature type="region of interest" description="Disordered" evidence="1">
    <location>
        <begin position="1"/>
        <end position="49"/>
    </location>
</feature>
<sequence length="354" mass="41415">MDPERNSGNEELRGNQGGESQRQRAAIGSSRSRAVDPAFIRPADTEDHCQTRTAAEQWLPRIGADTPLENNPQPTSPIVSCRTLSRARATPPTEKEIGARRIATKEKTQRIKQTDRGEAGGDNSVATPLIFQQKLRLGFDLFTQRASNRWIRRSLLQCYNCRQTVRRETMGLTVGRMPNTWDCLLEEKDRVLYWSGEVLARVADNVNQEESFQIDYGNEYIDRKVDSWIETSWMRINKILSRRWHLSDERRTRLIRGIEQVITIVSSAMMKMREDYRRGYRDIRKHTEKVDNLGSQQRRIHAKIHELETTCAGNVRKFQKKFGPLRLKTFRNLRIGEKMMFEEMRLKTKFFRRV</sequence>
<gene>
    <name evidence="2" type="ORF">WN55_07801</name>
</gene>
<keyword evidence="3" id="KW-1185">Reference proteome</keyword>
<dbReference type="EMBL" id="KQ435180">
    <property type="protein sequence ID" value="KZC14953.1"/>
    <property type="molecule type" value="Genomic_DNA"/>
</dbReference>
<reference evidence="2 3" key="1">
    <citation type="submission" date="2015-07" db="EMBL/GenBank/DDBJ databases">
        <title>The genome of Dufourea novaeangliae.</title>
        <authorList>
            <person name="Pan H."/>
            <person name="Kapheim K."/>
        </authorList>
    </citation>
    <scope>NUCLEOTIDE SEQUENCE [LARGE SCALE GENOMIC DNA]</scope>
    <source>
        <strain evidence="2">0120121106</strain>
        <tissue evidence="2">Whole body</tissue>
    </source>
</reference>
<dbReference type="OrthoDB" id="7677129at2759"/>
<organism evidence="2 3">
    <name type="scientific">Dufourea novaeangliae</name>
    <name type="common">Sweat bee</name>
    <dbReference type="NCBI Taxonomy" id="178035"/>
    <lineage>
        <taxon>Eukaryota</taxon>
        <taxon>Metazoa</taxon>
        <taxon>Ecdysozoa</taxon>
        <taxon>Arthropoda</taxon>
        <taxon>Hexapoda</taxon>
        <taxon>Insecta</taxon>
        <taxon>Pterygota</taxon>
        <taxon>Neoptera</taxon>
        <taxon>Endopterygota</taxon>
        <taxon>Hymenoptera</taxon>
        <taxon>Apocrita</taxon>
        <taxon>Aculeata</taxon>
        <taxon>Apoidea</taxon>
        <taxon>Anthophila</taxon>
        <taxon>Halictidae</taxon>
        <taxon>Rophitinae</taxon>
        <taxon>Dufourea</taxon>
    </lineage>
</organism>